<dbReference type="RefSeq" id="WP_184496394.1">
    <property type="nucleotide sequence ID" value="NZ_JACIJO010000003.1"/>
</dbReference>
<accession>A0A841MPY4</accession>
<organism evidence="1 2">
    <name type="scientific">Algoriphagus iocasae</name>
    <dbReference type="NCBI Taxonomy" id="1836499"/>
    <lineage>
        <taxon>Bacteria</taxon>
        <taxon>Pseudomonadati</taxon>
        <taxon>Bacteroidota</taxon>
        <taxon>Cytophagia</taxon>
        <taxon>Cytophagales</taxon>
        <taxon>Cyclobacteriaceae</taxon>
        <taxon>Algoriphagus</taxon>
    </lineage>
</organism>
<dbReference type="AlphaFoldDB" id="A0A841MPY4"/>
<gene>
    <name evidence="1" type="ORF">FHS59_003220</name>
</gene>
<dbReference type="Proteomes" id="UP000588604">
    <property type="component" value="Unassembled WGS sequence"/>
</dbReference>
<evidence type="ECO:0000313" key="2">
    <source>
        <dbReference type="Proteomes" id="UP000588604"/>
    </source>
</evidence>
<comment type="caution">
    <text evidence="1">The sequence shown here is derived from an EMBL/GenBank/DDBJ whole genome shotgun (WGS) entry which is preliminary data.</text>
</comment>
<proteinExistence type="predicted"/>
<name>A0A841MPY4_9BACT</name>
<dbReference type="EMBL" id="JACIJO010000003">
    <property type="protein sequence ID" value="MBB6327577.1"/>
    <property type="molecule type" value="Genomic_DNA"/>
</dbReference>
<sequence>MKIFLRLILALFFFGFTPGEKNVLESEKETCRIDRHEFTAVGKLENEHFRKFQHQAKTVLE</sequence>
<keyword evidence="2" id="KW-1185">Reference proteome</keyword>
<evidence type="ECO:0000313" key="1">
    <source>
        <dbReference type="EMBL" id="MBB6327577.1"/>
    </source>
</evidence>
<protein>
    <submittedName>
        <fullName evidence="1">Uncharacterized protein</fullName>
    </submittedName>
</protein>
<reference evidence="1 2" key="1">
    <citation type="submission" date="2020-08" db="EMBL/GenBank/DDBJ databases">
        <title>Genomic Encyclopedia of Type Strains, Phase IV (KMG-IV): sequencing the most valuable type-strain genomes for metagenomic binning, comparative biology and taxonomic classification.</title>
        <authorList>
            <person name="Goeker M."/>
        </authorList>
    </citation>
    <scope>NUCLEOTIDE SEQUENCE [LARGE SCALE GENOMIC DNA]</scope>
    <source>
        <strain evidence="1 2">DSM 102044</strain>
    </source>
</reference>